<dbReference type="AlphaFoldDB" id="A0A6P9CQR5"/>
<dbReference type="OMA" id="VEFKHHR"/>
<proteinExistence type="predicted"/>
<dbReference type="Pfam" id="PF15477">
    <property type="entry name" value="SMAP"/>
    <property type="match status" value="1"/>
</dbReference>
<organism evidence="3 4">
    <name type="scientific">Pantherophis guttatus</name>
    <name type="common">Corn snake</name>
    <name type="synonym">Elaphe guttata</name>
    <dbReference type="NCBI Taxonomy" id="94885"/>
    <lineage>
        <taxon>Eukaryota</taxon>
        <taxon>Metazoa</taxon>
        <taxon>Chordata</taxon>
        <taxon>Craniata</taxon>
        <taxon>Vertebrata</taxon>
        <taxon>Euteleostomi</taxon>
        <taxon>Lepidosauria</taxon>
        <taxon>Squamata</taxon>
        <taxon>Bifurcata</taxon>
        <taxon>Unidentata</taxon>
        <taxon>Episquamata</taxon>
        <taxon>Toxicofera</taxon>
        <taxon>Serpentes</taxon>
        <taxon>Colubroidea</taxon>
        <taxon>Colubridae</taxon>
        <taxon>Colubrinae</taxon>
        <taxon>Pantherophis</taxon>
    </lineage>
</organism>
<dbReference type="RefSeq" id="XP_034282140.1">
    <property type="nucleotide sequence ID" value="XM_034426249.1"/>
</dbReference>
<feature type="compositionally biased region" description="Basic and acidic residues" evidence="1">
    <location>
        <begin position="55"/>
        <end position="69"/>
    </location>
</feature>
<sequence>MKNSEQTARKRNKSKDPNCGQVVLKSPKRHCSDLGKKVRPKKLKCLAKGISSDLPDPKKKQSESKKEARASSPVVIDSSSDLELLRDTKKRNKVFKKKKNRKLFCIQVQNSNSLDEGQPGITDLHASKKCNKTLLEVARQDKGSAMKRKKKKKEKRRDKSACLELLHLGDREGPVKQISGELKPSCQEMSSGQKKNRTVEQKVVSEGLEKKHFDYYEGDPENISKKDTASCKCKDAQSKDGPTQRQNNLDCKSEKDSEAIKKKKKKKKKKKLNKISPASLTCLAKIQENHCDTMSECSLKCGSEKKARVGKTPKEVNKAAKKEAKRKTGNVNRCSEAGQDVGSKVGARGGKEKRKKAKKHKMERDDRDGFEGSQEQQVKKKRRKKEVENSQDGGMKIKKEKETKKQITADEIKLVAFKKGNCDEVKIDKVRRQALQEEIDRESGKTKIAKEGLDNPLGQWSTAAFETPEEKTKFHRLMGGFKKAFAPLQSSPANANKPNMALDRPREQELQHNLEAEFKKAVEFKHHRGIGLGFQSSAPSGVHIDKYASKSIKFEA</sequence>
<feature type="region of interest" description="Disordered" evidence="1">
    <location>
        <begin position="1"/>
        <end position="76"/>
    </location>
</feature>
<keyword evidence="3" id="KW-1185">Reference proteome</keyword>
<dbReference type="Proteomes" id="UP001652622">
    <property type="component" value="Unplaced"/>
</dbReference>
<feature type="compositionally biased region" description="Basic residues" evidence="1">
    <location>
        <begin position="351"/>
        <end position="361"/>
    </location>
</feature>
<dbReference type="OrthoDB" id="9451331at2759"/>
<protein>
    <submittedName>
        <fullName evidence="4">Lysine-rich nucleolar protein 1</fullName>
    </submittedName>
</protein>
<feature type="region of interest" description="Disordered" evidence="1">
    <location>
        <begin position="226"/>
        <end position="274"/>
    </location>
</feature>
<feature type="compositionally biased region" description="Basic and acidic residues" evidence="1">
    <location>
        <begin position="226"/>
        <end position="238"/>
    </location>
</feature>
<accession>A0A6P9CQR5</accession>
<feature type="compositionally biased region" description="Basic residues" evidence="1">
    <location>
        <begin position="145"/>
        <end position="156"/>
    </location>
</feature>
<feature type="domain" description="Small acidic protein-like" evidence="2">
    <location>
        <begin position="460"/>
        <end position="533"/>
    </location>
</feature>
<feature type="compositionally biased region" description="Polar residues" evidence="1">
    <location>
        <begin position="240"/>
        <end position="250"/>
    </location>
</feature>
<feature type="compositionally biased region" description="Basic and acidic residues" evidence="1">
    <location>
        <begin position="251"/>
        <end position="260"/>
    </location>
</feature>
<feature type="region of interest" description="Disordered" evidence="1">
    <location>
        <begin position="302"/>
        <end position="405"/>
    </location>
</feature>
<gene>
    <name evidence="4" type="primary">KNOP1</name>
</gene>
<evidence type="ECO:0000259" key="2">
    <source>
        <dbReference type="Pfam" id="PF15477"/>
    </source>
</evidence>
<evidence type="ECO:0000313" key="3">
    <source>
        <dbReference type="Proteomes" id="UP001652622"/>
    </source>
</evidence>
<feature type="compositionally biased region" description="Basic and acidic residues" evidence="1">
    <location>
        <begin position="395"/>
        <end position="405"/>
    </location>
</feature>
<feature type="compositionally biased region" description="Basic and acidic residues" evidence="1">
    <location>
        <begin position="302"/>
        <end position="322"/>
    </location>
</feature>
<dbReference type="GeneID" id="117670805"/>
<name>A0A6P9CQR5_PANGU</name>
<feature type="compositionally biased region" description="Basic residues" evidence="1">
    <location>
        <begin position="261"/>
        <end position="273"/>
    </location>
</feature>
<dbReference type="InterPro" id="IPR028124">
    <property type="entry name" value="SMAP_dom"/>
</dbReference>
<dbReference type="InParanoid" id="A0A6P9CQR5"/>
<dbReference type="CTD" id="400506"/>
<evidence type="ECO:0000313" key="4">
    <source>
        <dbReference type="RefSeq" id="XP_034282140.1"/>
    </source>
</evidence>
<reference evidence="4" key="1">
    <citation type="submission" date="2025-08" db="UniProtKB">
        <authorList>
            <consortium name="RefSeq"/>
        </authorList>
    </citation>
    <scope>IDENTIFICATION</scope>
    <source>
        <tissue evidence="4">Blood</tissue>
    </source>
</reference>
<dbReference type="PANTHER" id="PTHR22426:SF1">
    <property type="entry name" value="LYSINE-RICH NUCLEOLAR PROTEIN 1"/>
    <property type="match status" value="1"/>
</dbReference>
<feature type="region of interest" description="Disordered" evidence="1">
    <location>
        <begin position="141"/>
        <end position="161"/>
    </location>
</feature>
<dbReference type="PANTHER" id="PTHR22426">
    <property type="entry name" value="ARGININE_SERINE-RICH COILED-COIL PROTEIN 2"/>
    <property type="match status" value="1"/>
</dbReference>
<dbReference type="KEGG" id="pgut:117670805"/>
<evidence type="ECO:0000256" key="1">
    <source>
        <dbReference type="SAM" id="MobiDB-lite"/>
    </source>
</evidence>